<dbReference type="Pfam" id="PF07919">
    <property type="entry name" value="Gryzun"/>
    <property type="match status" value="2"/>
</dbReference>
<keyword evidence="3" id="KW-1185">Reference proteome</keyword>
<evidence type="ECO:0000313" key="3">
    <source>
        <dbReference type="Proteomes" id="UP000233524"/>
    </source>
</evidence>
<dbReference type="InParanoid" id="A0A2N3NG60"/>
<dbReference type="OrthoDB" id="6278596at2759"/>
<evidence type="ECO:0000313" key="2">
    <source>
        <dbReference type="EMBL" id="PKS11430.1"/>
    </source>
</evidence>
<dbReference type="AlphaFoldDB" id="A0A2N3NG60"/>
<dbReference type="EMBL" id="NLAX01000008">
    <property type="protein sequence ID" value="PKS11430.1"/>
    <property type="molecule type" value="Genomic_DNA"/>
</dbReference>
<comment type="caution">
    <text evidence="2">The sequence shown here is derived from an EMBL/GenBank/DDBJ whole genome shotgun (WGS) entry which is preliminary data.</text>
</comment>
<dbReference type="Proteomes" id="UP000233524">
    <property type="component" value="Unassembled WGS sequence"/>
</dbReference>
<dbReference type="InterPro" id="IPR012880">
    <property type="entry name" value="Gryzun"/>
</dbReference>
<accession>A0A2N3NG60</accession>
<name>A0A2N3NG60_9PEZI</name>
<feature type="domain" description="Gryzun putative trafficking through Golgi" evidence="1">
    <location>
        <begin position="3"/>
        <end position="170"/>
    </location>
</feature>
<reference evidence="2 3" key="1">
    <citation type="journal article" date="2017" name="G3 (Bethesda)">
        <title>First Draft Genome Sequence of the Pathogenic Fungus Lomentospora prolificans (Formerly Scedosporium prolificans).</title>
        <authorList>
            <person name="Luo R."/>
            <person name="Zimin A."/>
            <person name="Workman R."/>
            <person name="Fan Y."/>
            <person name="Pertea G."/>
            <person name="Grossman N."/>
            <person name="Wear M.P."/>
            <person name="Jia B."/>
            <person name="Miller H."/>
            <person name="Casadevall A."/>
            <person name="Timp W."/>
            <person name="Zhang S.X."/>
            <person name="Salzberg S.L."/>
        </authorList>
    </citation>
    <scope>NUCLEOTIDE SEQUENCE [LARGE SCALE GENOMIC DNA]</scope>
    <source>
        <strain evidence="2 3">JHH-5317</strain>
    </source>
</reference>
<dbReference type="PANTHER" id="PTHR14374">
    <property type="entry name" value="FOIE GRAS"/>
    <property type="match status" value="1"/>
</dbReference>
<dbReference type="PANTHER" id="PTHR14374:SF0">
    <property type="entry name" value="TRAFFICKING PROTEIN PARTICLE COMPLEX SUBUNIT 11"/>
    <property type="match status" value="1"/>
</dbReference>
<evidence type="ECO:0000259" key="1">
    <source>
        <dbReference type="Pfam" id="PF07919"/>
    </source>
</evidence>
<dbReference type="VEuPathDB" id="FungiDB:jhhlp_003193"/>
<organism evidence="2 3">
    <name type="scientific">Lomentospora prolificans</name>
    <dbReference type="NCBI Taxonomy" id="41688"/>
    <lineage>
        <taxon>Eukaryota</taxon>
        <taxon>Fungi</taxon>
        <taxon>Dikarya</taxon>
        <taxon>Ascomycota</taxon>
        <taxon>Pezizomycotina</taxon>
        <taxon>Sordariomycetes</taxon>
        <taxon>Hypocreomycetidae</taxon>
        <taxon>Microascales</taxon>
        <taxon>Microascaceae</taxon>
        <taxon>Lomentospora</taxon>
    </lineage>
</organism>
<dbReference type="STRING" id="41688.A0A2N3NG60"/>
<sequence>MSIEFSVRASYHLASDPGTRILQKESFTVKIVSPFEANYELVPRLHLDPWPSLFDPDTIQDLPDEEEASTKPALGLAQKWCLMCHYASFATEELLVVELDAQITSNSPGIRCVSKGKQALPGDGLEIQPRGMKIAEFDIMVQKLSLDDRSSARVEVAFMIKWKRPNSSLPAKEASEVDGLVNLDITIENPSSHFLTFGLTMEPSDEFAFSGSKKTTVHVLPVSRRTTTYRLLPLVRGAFIRPGLAVRDKYFQKVLRIIPTEGMKADKEGLLVWIPDDEDETDEV</sequence>
<feature type="domain" description="Gryzun putative trafficking through Golgi" evidence="1">
    <location>
        <begin position="173"/>
        <end position="275"/>
    </location>
</feature>
<gene>
    <name evidence="2" type="ORF">jhhlp_003193</name>
</gene>
<proteinExistence type="predicted"/>
<protein>
    <recommendedName>
        <fullName evidence="1">Gryzun putative trafficking through Golgi domain-containing protein</fullName>
    </recommendedName>
</protein>